<proteinExistence type="predicted"/>
<dbReference type="InterPro" id="IPR011990">
    <property type="entry name" value="TPR-like_helical_dom_sf"/>
</dbReference>
<dbReference type="EMBL" id="VIWU01000001">
    <property type="protein sequence ID" value="TWF81863.1"/>
    <property type="molecule type" value="Genomic_DNA"/>
</dbReference>
<protein>
    <submittedName>
        <fullName evidence="1">Uncharacterized protein</fullName>
    </submittedName>
</protein>
<gene>
    <name evidence="1" type="ORF">FHX44_117808</name>
</gene>
<organism evidence="1 2">
    <name type="scientific">Pseudonocardia hierapolitana</name>
    <dbReference type="NCBI Taxonomy" id="1128676"/>
    <lineage>
        <taxon>Bacteria</taxon>
        <taxon>Bacillati</taxon>
        <taxon>Actinomycetota</taxon>
        <taxon>Actinomycetes</taxon>
        <taxon>Pseudonocardiales</taxon>
        <taxon>Pseudonocardiaceae</taxon>
        <taxon>Pseudonocardia</taxon>
    </lineage>
</organism>
<dbReference type="SUPFAM" id="SSF48452">
    <property type="entry name" value="TPR-like"/>
    <property type="match status" value="1"/>
</dbReference>
<keyword evidence="2" id="KW-1185">Reference proteome</keyword>
<dbReference type="Proteomes" id="UP000321261">
    <property type="component" value="Unassembled WGS sequence"/>
</dbReference>
<dbReference type="Gene3D" id="1.25.40.10">
    <property type="entry name" value="Tetratricopeptide repeat domain"/>
    <property type="match status" value="1"/>
</dbReference>
<comment type="caution">
    <text evidence="1">The sequence shown here is derived from an EMBL/GenBank/DDBJ whole genome shotgun (WGS) entry which is preliminary data.</text>
</comment>
<evidence type="ECO:0000313" key="2">
    <source>
        <dbReference type="Proteomes" id="UP000321261"/>
    </source>
</evidence>
<evidence type="ECO:0000313" key="1">
    <source>
        <dbReference type="EMBL" id="TWF81863.1"/>
    </source>
</evidence>
<reference evidence="1 2" key="1">
    <citation type="submission" date="2019-06" db="EMBL/GenBank/DDBJ databases">
        <title>Sequencing the genomes of 1000 actinobacteria strains.</title>
        <authorList>
            <person name="Klenk H.-P."/>
        </authorList>
    </citation>
    <scope>NUCLEOTIDE SEQUENCE [LARGE SCALE GENOMIC DNA]</scope>
    <source>
        <strain evidence="1 2">DSM 45671</strain>
    </source>
</reference>
<name>A0A561T425_9PSEU</name>
<dbReference type="AlphaFoldDB" id="A0A561T425"/>
<accession>A0A561T425</accession>
<sequence length="247" mass="26818">MEPTRQLVQTMQELMAHVFAGGTREALAVVLSDAAALNAWQVLNTGDVRRAWELHNIARTAGLESGRPDLLAHAMGEQMYGLLDIDRPQDAVHLVEAAREVASNRVSPLLVAWLHAAAAEAYAAAGDASSCRSALEAASRALPRDTDNTATPYLSLDEWHLERWRGNVLAKLGESSALDSLMVALERTPSTYVRATASLHCDIAQSLGARGDRPGALRHAQQARTLARQTGSIRQLRRVEAVMKRMA</sequence>